<dbReference type="OrthoDB" id="5380370at2759"/>
<reference evidence="2 3" key="1">
    <citation type="journal article" date="2016" name="Genome Biol. Evol.">
        <title>Divergent and convergent evolution of fungal pathogenicity.</title>
        <authorList>
            <person name="Shang Y."/>
            <person name="Xiao G."/>
            <person name="Zheng P."/>
            <person name="Cen K."/>
            <person name="Zhan S."/>
            <person name="Wang C."/>
        </authorList>
    </citation>
    <scope>NUCLEOTIDE SEQUENCE [LARGE SCALE GENOMIC DNA]</scope>
    <source>
        <strain evidence="2 3">ARSEF 7405</strain>
    </source>
</reference>
<evidence type="ECO:0000313" key="3">
    <source>
        <dbReference type="Proteomes" id="UP000242877"/>
    </source>
</evidence>
<name>A0A167W4L5_9EURO</name>
<dbReference type="Proteomes" id="UP000242877">
    <property type="component" value="Unassembled WGS sequence"/>
</dbReference>
<organism evidence="2 3">
    <name type="scientific">Ascosphaera apis ARSEF 7405</name>
    <dbReference type="NCBI Taxonomy" id="392613"/>
    <lineage>
        <taxon>Eukaryota</taxon>
        <taxon>Fungi</taxon>
        <taxon>Dikarya</taxon>
        <taxon>Ascomycota</taxon>
        <taxon>Pezizomycotina</taxon>
        <taxon>Eurotiomycetes</taxon>
        <taxon>Eurotiomycetidae</taxon>
        <taxon>Onygenales</taxon>
        <taxon>Ascosphaeraceae</taxon>
        <taxon>Ascosphaera</taxon>
    </lineage>
</organism>
<evidence type="ECO:0008006" key="4">
    <source>
        <dbReference type="Google" id="ProtNLM"/>
    </source>
</evidence>
<dbReference type="AlphaFoldDB" id="A0A167W4L5"/>
<evidence type="ECO:0000256" key="1">
    <source>
        <dbReference type="SAM" id="MobiDB-lite"/>
    </source>
</evidence>
<dbReference type="EMBL" id="AZGZ01000026">
    <property type="protein sequence ID" value="KZZ88392.1"/>
    <property type="molecule type" value="Genomic_DNA"/>
</dbReference>
<accession>A0A167W4L5</accession>
<comment type="caution">
    <text evidence="2">The sequence shown here is derived from an EMBL/GenBank/DDBJ whole genome shotgun (WGS) entry which is preliminary data.</text>
</comment>
<dbReference type="VEuPathDB" id="FungiDB:AAP_04964"/>
<feature type="region of interest" description="Disordered" evidence="1">
    <location>
        <begin position="188"/>
        <end position="236"/>
    </location>
</feature>
<proteinExistence type="predicted"/>
<sequence length="313" mass="35336">MDKECFMTPSMLDHADSAIEIDDSLIHCLDAHDIDLSLNDYTDHVSEAYTRKASPDSRKKHTRGASLCRNWAISSIDTTHQDDCDDSDTTSIPSPVLRYRPRSPSTPDLRSLSDGLRKAHHYRDPEARWKLKVFLSDPSNFDEAVQHGFPAAGSLPDTPESTYLPPTPPQELYSLPPIVHHCPVRSRTISKSRESVSSSLCKSDHTPRPMSSASKPLSDRLKKKRSAPFTHVSRPSEVTVGREMTIKMTLTPSDLREESEQSFSSTDVERPTFISDMSIMDESHPVWHDMPAADNGMLKRMWRKFKKTKDSKS</sequence>
<keyword evidence="3" id="KW-1185">Reference proteome</keyword>
<protein>
    <recommendedName>
        <fullName evidence="4">Mucin</fullName>
    </recommendedName>
</protein>
<gene>
    <name evidence="2" type="ORF">AAP_04964</name>
</gene>
<evidence type="ECO:0000313" key="2">
    <source>
        <dbReference type="EMBL" id="KZZ88392.1"/>
    </source>
</evidence>